<dbReference type="PANTHER" id="PTHR12338">
    <property type="entry name" value="AUTOTRANSPORTER"/>
    <property type="match status" value="1"/>
</dbReference>
<feature type="signal peptide" evidence="5">
    <location>
        <begin position="1"/>
        <end position="16"/>
    </location>
</feature>
<comment type="subcellular location">
    <subcellularLocation>
        <location evidence="1">Secreted</location>
    </subcellularLocation>
</comment>
<name>A0A2N7TW81_9GAMM</name>
<dbReference type="InterPro" id="IPR008638">
    <property type="entry name" value="FhaB/CdiA-like_TPS"/>
</dbReference>
<evidence type="ECO:0000313" key="7">
    <source>
        <dbReference type="EMBL" id="PMR72441.1"/>
    </source>
</evidence>
<dbReference type="SMART" id="SM00912">
    <property type="entry name" value="Haemagg_act"/>
    <property type="match status" value="2"/>
</dbReference>
<organism evidence="7 8">
    <name type="scientific">Billgrantia endophytica</name>
    <dbReference type="NCBI Taxonomy" id="2033802"/>
    <lineage>
        <taxon>Bacteria</taxon>
        <taxon>Pseudomonadati</taxon>
        <taxon>Pseudomonadota</taxon>
        <taxon>Gammaproteobacteria</taxon>
        <taxon>Oceanospirillales</taxon>
        <taxon>Halomonadaceae</taxon>
        <taxon>Billgrantia</taxon>
    </lineage>
</organism>
<dbReference type="PANTHER" id="PTHR12338:SF8">
    <property type="entry name" value="HEME_HEMOPEXIN-BINDING PROTEIN"/>
    <property type="match status" value="1"/>
</dbReference>
<evidence type="ECO:0000256" key="1">
    <source>
        <dbReference type="ARBA" id="ARBA00004613"/>
    </source>
</evidence>
<feature type="compositionally biased region" description="Low complexity" evidence="4">
    <location>
        <begin position="2214"/>
        <end position="2226"/>
    </location>
</feature>
<dbReference type="EMBL" id="PNRF01000044">
    <property type="protein sequence ID" value="PMR72441.1"/>
    <property type="molecule type" value="Genomic_DNA"/>
</dbReference>
<dbReference type="Gene3D" id="2.160.20.10">
    <property type="entry name" value="Single-stranded right-handed beta-helix, Pectin lyase-like"/>
    <property type="match status" value="2"/>
</dbReference>
<comment type="caution">
    <text evidence="7">The sequence shown here is derived from an EMBL/GenBank/DDBJ whole genome shotgun (WGS) entry which is preliminary data.</text>
</comment>
<dbReference type="InterPro" id="IPR041248">
    <property type="entry name" value="YDG"/>
</dbReference>
<dbReference type="OrthoDB" id="218680at2"/>
<evidence type="ECO:0000256" key="4">
    <source>
        <dbReference type="SAM" id="MobiDB-lite"/>
    </source>
</evidence>
<feature type="chain" id="PRO_5014815076" description="Filamentous haemagglutinin FhaB/tRNA nuclease CdiA-like TPS domain-containing protein" evidence="5">
    <location>
        <begin position="17"/>
        <end position="2343"/>
    </location>
</feature>
<dbReference type="SUPFAM" id="SSF51126">
    <property type="entry name" value="Pectin lyase-like"/>
    <property type="match status" value="2"/>
</dbReference>
<sequence length="2343" mass="234642">GSLLAASLLLAGTAHGANLPSGGEIVHGSGTISTPGAQHLRVAQASDKLIANWDSFDIGEGHRVSFDQPGSASVALNRVLGSDASRIMGQLDANGQVFLVNPNGVLFGPNARVDTAGLVASTLDIRDEDFLNGHYRFQADADGNAAEVLNQGTITAHDGGAVALLGGRVSNEGVIQAQLGSVALAAGDAMTLDFAGDGLLSVEIDQPALDALVENRQLIQADGGRVLLTASAADSLLNNVVNQQGIVRARSLETRNGQIVLEGGDSGRVQIAGSLDAGSDTGSGGGIQVSGEHIALSGATLDVSGATGGGSIEIGGGYRGGGDLPHARSATVDATSTLSADATHHGDGGSIVVWSDGETVAQGGFSAKGGAQGGNGGLVETSGDQVVLSGIDVDTRAERGDTGTWLIDPDGFTIGIGGDMTGEALTAALENNNVEIESVMGSGEDGNIHVNDAVSWSQNTLTLDATNNIYVNNVMSATGEASLVANYGDGVDADDVPYGLYTTQSGERGQFAGRVDFSGGGELWLGGEQYTVISSAEQMAWLKDAPGGNYALGTDIGANALTHSFVESFSGNFNGLGHGLSHANNFHQGGSANGLFATLEAGAMVSNLDLGGIINGDASIGNVSGGSLGKFANINHGTIVNSVGTGSMSSATNTQSIGGLAGTNHGLIARSYYSHGLQATVVGGGLVGTNETGGRIVDSSVRATGTSMQISGSAESVTHAGGLVGINRGTIERSYADYNIDLGADYLSAGSGVGGGFVGLNEGTIDQAYVVKSIDYRLNSNRVRYYGGFVGVNSGTISNAYAYDALASSASQAPHAGFVHHNTATGTIDSAYAESYRVQLGDGSTEQHAFERINDNPGGIQNAYWSYDHLFSYGTGAISIEPHASNVATYLDPEQKNAIANYSGFDPLIWGTSAAGNPILNNFSLYIGGDVEYGDSAGALLGGLSVSGLQRGDSAGDVLMVLPHSGHRDAGEYGAGNVLARRPDNDAYAGSPGGGVQGRVTITPRALTIVGVVADKVYDGTTDATLIEGVANGGLVGLVGDETLNITYTSAQFANATVLNSGVRVVNLDYEVSDGANGGKVSNYTIATTTSAGLTARPLSADDFAFIVADKSYDGTTATAYEIVTLDPVFANFTNVNLNQPTSGAIDFEGADAGSYGFTLSGLELTGGTVANRRNFELQFSELSTSASITPRVLEVYGSQAAGGGASVDPASLQLSNLVPGEAVNLSGTLTLPSTEAGSYTLDLGTLSLDDPNYVLADIGNFMIGDVTRSVSQVVHGDVTFDSDDDPTLISVASDKALIDWNAFSVAPGESVTFAQPGSTSIVLNRVLGDQQSLIGGTLNANGRVFILNPNGVLFGAGSSVDVAGLVATTLGMANDDFLADNYRFVASGGDGAVVAEGDIVIADGGFVALASGGGVEHDGTTRVGGGDALLVAADELRLTLAPTGNGLAGYAIDRLAGTTRVAGDIDVAATSGGGDGLIETAGATLAVDEAALTTGDNGTWSLSLPDIAIGNGSGHSHGIAFVGEQLARRHLRLNAIGGALVVDDDLTWPNDTTLGLAALGQGNGGIEINARIDVEGDAAGLTLDGDYRIDSARLDFDGNPTGHANAGITLQGANAHLAIDGHDYTLLRDMADLDAIDADGGNGHYALAQGVDASGTVYDGAVITTLSGTLAGLGNTIDGLTIDAGLGGNVGLVGRATEGSVIRDIGLTNADIKGHTYVGTLLGSGDGVTIDNAWATGSVTGVADDTSNNDASRGLGGLVGRLANASLLGSHAAVDVTGVASAIMGASHDTGGLVGSAARTTIRDAYATGEVTGTHYLGGLVGSFDSGTIENAWATGAAIGIPGTNANNPESGNAPRHVGGLVGEILSSNGPSMANNVWAGGDVTGGNYVGGLIGSFTIPYGSNYSATLTNASASGDILCYAQPETHFASGQVGGLIGLNDANVTNATASGNVTYVQDERFTEPTEVGGLIGENRGGTITNTHATGNVSGGSHVGGLIGRNREGGDIIDSSAGGNVLATNSFVGGLVGSNSFSTISGSSASGHVTGWNQVGGLVGAHGGAILDSHASGDVTSTSQWELAEDGSRLTGTWTGGLVGINSGTVENSSASGDVWGGDAAGALIGHHTSGVVTNSHAYGALETNGHETGGLVGLMRPGANTPEDAVPASVADSTWTPPEPGNGGVPIDPANPIDPADPTPGTPGQGDDDDIAGGGPVDPGQEGDGIIADGGPDGGPDGGLDGGLDGRMQASLSTATQTARQLQQRTVAGGAQGTPGGNSASAMDLLNARARAGGGGADDITPASFSANIQQIEVDGVVYDLEVDDCDGPDCEEPTQGAQPSPDQWEL</sequence>
<dbReference type="Pfam" id="PF05860">
    <property type="entry name" value="TPS"/>
    <property type="match status" value="2"/>
</dbReference>
<dbReference type="Pfam" id="PF07581">
    <property type="entry name" value="Glug"/>
    <property type="match status" value="2"/>
</dbReference>
<keyword evidence="3 5" id="KW-0732">Signal</keyword>
<evidence type="ECO:0000256" key="5">
    <source>
        <dbReference type="SAM" id="SignalP"/>
    </source>
</evidence>
<dbReference type="InterPro" id="IPR011493">
    <property type="entry name" value="GLUG"/>
</dbReference>
<dbReference type="Gene3D" id="2.160.20.110">
    <property type="match status" value="3"/>
</dbReference>
<evidence type="ECO:0000313" key="8">
    <source>
        <dbReference type="Proteomes" id="UP000235803"/>
    </source>
</evidence>
<dbReference type="Pfam" id="PF18657">
    <property type="entry name" value="YDG"/>
    <property type="match status" value="1"/>
</dbReference>
<gene>
    <name evidence="7" type="ORF">C1H69_20800</name>
</gene>
<feature type="domain" description="Filamentous haemagglutinin FhaB/tRNA nuclease CdiA-like TPS" evidence="6">
    <location>
        <begin position="16"/>
        <end position="129"/>
    </location>
</feature>
<evidence type="ECO:0000259" key="6">
    <source>
        <dbReference type="SMART" id="SM00912"/>
    </source>
</evidence>
<protein>
    <recommendedName>
        <fullName evidence="6">Filamentous haemagglutinin FhaB/tRNA nuclease CdiA-like TPS domain-containing protein</fullName>
    </recommendedName>
</protein>
<keyword evidence="8" id="KW-1185">Reference proteome</keyword>
<feature type="compositionally biased region" description="Acidic residues" evidence="4">
    <location>
        <begin position="2320"/>
        <end position="2329"/>
    </location>
</feature>
<feature type="region of interest" description="Disordered" evidence="4">
    <location>
        <begin position="2320"/>
        <end position="2343"/>
    </location>
</feature>
<feature type="non-terminal residue" evidence="7">
    <location>
        <position position="1"/>
    </location>
</feature>
<feature type="domain" description="Filamentous haemagglutinin FhaB/tRNA nuclease CdiA-like TPS" evidence="6">
    <location>
        <begin position="1265"/>
        <end position="1377"/>
    </location>
</feature>
<dbReference type="Proteomes" id="UP000235803">
    <property type="component" value="Unassembled WGS sequence"/>
</dbReference>
<dbReference type="InterPro" id="IPR012334">
    <property type="entry name" value="Pectin_lyas_fold"/>
</dbReference>
<keyword evidence="2" id="KW-0964">Secreted</keyword>
<dbReference type="InterPro" id="IPR011050">
    <property type="entry name" value="Pectin_lyase_fold/virulence"/>
</dbReference>
<reference evidence="7 8" key="1">
    <citation type="submission" date="2018-01" db="EMBL/GenBank/DDBJ databases">
        <title>Halomonas endophytica sp. nov., isolated from storage liquid in the stems of Populus euphratica.</title>
        <authorList>
            <person name="Chen C."/>
        </authorList>
    </citation>
    <scope>NUCLEOTIDE SEQUENCE [LARGE SCALE GENOMIC DNA]</scope>
    <source>
        <strain evidence="7 8">MC28</strain>
    </source>
</reference>
<dbReference type="NCBIfam" id="TIGR01901">
    <property type="entry name" value="adhes_NPXG"/>
    <property type="match status" value="2"/>
</dbReference>
<feature type="compositionally biased region" description="Gly residues" evidence="4">
    <location>
        <begin position="2227"/>
        <end position="2241"/>
    </location>
</feature>
<evidence type="ECO:0000256" key="3">
    <source>
        <dbReference type="ARBA" id="ARBA00022729"/>
    </source>
</evidence>
<accession>A0A2N7TW81</accession>
<evidence type="ECO:0000256" key="2">
    <source>
        <dbReference type="ARBA" id="ARBA00022525"/>
    </source>
</evidence>
<feature type="region of interest" description="Disordered" evidence="4">
    <location>
        <begin position="2145"/>
        <end position="2243"/>
    </location>
</feature>
<dbReference type="InterPro" id="IPR050909">
    <property type="entry name" value="Bact_Autotransporter_VF"/>
</dbReference>
<feature type="compositionally biased region" description="Polar residues" evidence="4">
    <location>
        <begin position="2332"/>
        <end position="2343"/>
    </location>
</feature>
<dbReference type="RefSeq" id="WP_102655305.1">
    <property type="nucleotide sequence ID" value="NZ_PNRF01000044.1"/>
</dbReference>
<proteinExistence type="predicted"/>